<gene>
    <name evidence="8 10" type="primary">rev</name>
</gene>
<comment type="subcellular location">
    <subcellularLocation>
        <location evidence="8">Host cytoplasm</location>
    </subcellularLocation>
    <subcellularLocation>
        <location evidence="8">Host nucleus</location>
        <location evidence="8">Host nucleolus</location>
    </subcellularLocation>
</comment>
<evidence type="ECO:0000256" key="5">
    <source>
        <dbReference type="ARBA" id="ARBA00022884"/>
    </source>
</evidence>
<comment type="function">
    <text evidence="8">Escorts unspliced or incompletely spliced viral pre-mRNAs (late transcripts) out of the nucleus of infected cells. These pre-mRNAs carry a recognition sequence called Rev responsive element (RRE) located in the env gene, that is not present in fully spliced viral mRNAs (early transcripts). This function is essential since most viral proteins are translated from unspliced or partially spliced pre-mRNAs which cannot exit the nucleus by the pathway used by fully processed cellular mRNAs.</text>
</comment>
<evidence type="ECO:0000256" key="2">
    <source>
        <dbReference type="ARBA" id="ARBA00022448"/>
    </source>
</evidence>
<evidence type="ECO:0000256" key="3">
    <source>
        <dbReference type="ARBA" id="ARBA00022562"/>
    </source>
</evidence>
<evidence type="ECO:0000313" key="10">
    <source>
        <dbReference type="EMBL" id="AAO47133.1"/>
    </source>
</evidence>
<dbReference type="GO" id="GO:0044196">
    <property type="term" value="C:host cell nucleolus"/>
    <property type="evidence" value="ECO:0007669"/>
    <property type="project" value="UniProtKB-SubCell"/>
</dbReference>
<keyword evidence="5 8" id="KW-0694">RNA-binding</keyword>
<dbReference type="GO" id="GO:0051028">
    <property type="term" value="P:mRNA transport"/>
    <property type="evidence" value="ECO:0007669"/>
    <property type="project" value="UniProtKB-KW"/>
</dbReference>
<organismHost>
    <name type="scientific">Homo sapiens</name>
    <name type="common">Human</name>
    <dbReference type="NCBI Taxonomy" id="9606"/>
</organismHost>
<organism evidence="10">
    <name type="scientific">Human immunodeficiency virus type 1</name>
    <name type="common">HIV-1</name>
    <dbReference type="NCBI Taxonomy" id="11676"/>
    <lineage>
        <taxon>Viruses</taxon>
        <taxon>Riboviria</taxon>
        <taxon>Pararnavirae</taxon>
        <taxon>Artverviricota</taxon>
        <taxon>Revtraviricetes</taxon>
        <taxon>Ortervirales</taxon>
        <taxon>Retroviridae</taxon>
        <taxon>Orthoretrovirinae</taxon>
        <taxon>Lentivirus</taxon>
        <taxon>Lentivirus humimdef1</taxon>
    </lineage>
</organism>
<dbReference type="GO" id="GO:0030430">
    <property type="term" value="C:host cell cytoplasm"/>
    <property type="evidence" value="ECO:0007669"/>
    <property type="project" value="UniProtKB-SubCell"/>
</dbReference>
<evidence type="ECO:0000256" key="9">
    <source>
        <dbReference type="SAM" id="MobiDB-lite"/>
    </source>
</evidence>
<evidence type="ECO:0000256" key="6">
    <source>
        <dbReference type="ARBA" id="ARBA00023200"/>
    </source>
</evidence>
<keyword evidence="3 8" id="KW-1048">Host nucleus</keyword>
<dbReference type="GO" id="GO:0003700">
    <property type="term" value="F:DNA-binding transcription factor activity"/>
    <property type="evidence" value="ECO:0007669"/>
    <property type="project" value="InterPro"/>
</dbReference>
<keyword evidence="4 8" id="KW-0509">mRNA transport</keyword>
<feature type="region of interest" description="Disordered" evidence="9">
    <location>
        <begin position="26"/>
        <end position="47"/>
    </location>
</feature>
<sequence length="103" mass="11840">MAGRSDEDQQLLQACRIIQILYQSNPYPTPVGSRNSRKNRRRRWRKRQRQVEHLAARVLATVVHGQQDNHLVDLPPLEQLNIRDPEAEQTTGTLSMDSGAKDN</sequence>
<feature type="region of interest" description="Disordered" evidence="9">
    <location>
        <begin position="80"/>
        <end position="103"/>
    </location>
</feature>
<accession>Q6Y907</accession>
<dbReference type="Proteomes" id="UP000111106">
    <property type="component" value="Genome"/>
</dbReference>
<dbReference type="InterPro" id="IPR000625">
    <property type="entry name" value="REV_protein"/>
</dbReference>
<evidence type="ECO:0000256" key="1">
    <source>
        <dbReference type="ARBA" id="ARBA00020269"/>
    </source>
</evidence>
<dbReference type="GO" id="GO:0003723">
    <property type="term" value="F:RNA binding"/>
    <property type="evidence" value="ECO:0007669"/>
    <property type="project" value="UniProtKB-KW"/>
</dbReference>
<evidence type="ECO:0000256" key="8">
    <source>
        <dbReference type="RuleBase" id="RU364044"/>
    </source>
</evidence>
<name>Q6Y907_HV1</name>
<keyword evidence="2 8" id="KW-0813">Transport</keyword>
<protein>
    <recommendedName>
        <fullName evidence="1 8">Protein Rev</fullName>
    </recommendedName>
    <alternativeName>
        <fullName evidence="7 8">Regulator of expression of viral proteins</fullName>
    </alternativeName>
</protein>
<dbReference type="Gene3D" id="6.10.140.630">
    <property type="match status" value="1"/>
</dbReference>
<feature type="compositionally biased region" description="Basic residues" evidence="9">
    <location>
        <begin position="35"/>
        <end position="47"/>
    </location>
</feature>
<evidence type="ECO:0000256" key="4">
    <source>
        <dbReference type="ARBA" id="ARBA00022816"/>
    </source>
</evidence>
<proteinExistence type="predicted"/>
<dbReference type="Pfam" id="PF00424">
    <property type="entry name" value="REV"/>
    <property type="match status" value="1"/>
</dbReference>
<evidence type="ECO:0000256" key="7">
    <source>
        <dbReference type="ARBA" id="ARBA00031496"/>
    </source>
</evidence>
<dbReference type="EMBL" id="AY169806">
    <property type="protein sequence ID" value="AAO47133.1"/>
    <property type="molecule type" value="Genomic_RNA"/>
</dbReference>
<comment type="subunit">
    <text evidence="8">Homomultimer; when bound to the RRE. Multimeric assembly is essential for activity.</text>
</comment>
<keyword evidence="6 8" id="KW-1035">Host cytoplasm</keyword>
<reference evidence="10" key="1">
    <citation type="journal article" date="2003" name="AIDS Res. Hum. Retroviruses">
        <title>Near full-length genomes of 15 HIV type 1 group O isolates.</title>
        <authorList>
            <person name="Yamaguchi J."/>
            <person name="Bodelle P."/>
            <person name="Kaptue L."/>
            <person name="Zekeng L."/>
            <person name="Gurtler L.G."/>
            <person name="Devare S.G."/>
            <person name="Brennan C.A."/>
        </authorList>
    </citation>
    <scope>NUCLEOTIDE SEQUENCE [LARGE SCALE GENOMIC DNA]</scope>
    <source>
        <strain evidence="10">96CMABB009</strain>
    </source>
</reference>